<dbReference type="GO" id="GO:0047545">
    <property type="term" value="F:(S)-2-hydroxyglutarate dehydrogenase activity"/>
    <property type="evidence" value="ECO:0007669"/>
    <property type="project" value="TreeGrafter"/>
</dbReference>
<dbReference type="AlphaFoldDB" id="X0ZUE7"/>
<keyword evidence="4" id="KW-0560">Oxidoreductase</keyword>
<protein>
    <recommendedName>
        <fullName evidence="5">FAD dependent oxidoreductase domain-containing protein</fullName>
    </recommendedName>
</protein>
<dbReference type="GO" id="GO:0005737">
    <property type="term" value="C:cytoplasm"/>
    <property type="evidence" value="ECO:0007669"/>
    <property type="project" value="TreeGrafter"/>
</dbReference>
<proteinExistence type="predicted"/>
<evidence type="ECO:0000256" key="3">
    <source>
        <dbReference type="ARBA" id="ARBA00022827"/>
    </source>
</evidence>
<dbReference type="EMBL" id="BARS01050835">
    <property type="protein sequence ID" value="GAG51791.1"/>
    <property type="molecule type" value="Genomic_DNA"/>
</dbReference>
<feature type="non-terminal residue" evidence="6">
    <location>
        <position position="1"/>
    </location>
</feature>
<gene>
    <name evidence="6" type="ORF">S01H1_75822</name>
</gene>
<dbReference type="Gene3D" id="3.30.9.10">
    <property type="entry name" value="D-Amino Acid Oxidase, subunit A, domain 2"/>
    <property type="match status" value="1"/>
</dbReference>
<dbReference type="InterPro" id="IPR006076">
    <property type="entry name" value="FAD-dep_OxRdtase"/>
</dbReference>
<dbReference type="PANTHER" id="PTHR43104:SF2">
    <property type="entry name" value="L-2-HYDROXYGLUTARATE DEHYDROGENASE, MITOCHONDRIAL"/>
    <property type="match status" value="1"/>
</dbReference>
<comment type="cofactor">
    <cofactor evidence="1">
        <name>FAD</name>
        <dbReference type="ChEBI" id="CHEBI:57692"/>
    </cofactor>
</comment>
<keyword evidence="2" id="KW-0285">Flavoprotein</keyword>
<sequence>PFKFEKLINAAGAYADHIAHQFGLAKEYELLPFKGTYKQVARDRSFLVRSNIYPVPDLRTPFLGVHFTRSADGEILVGPTAMPAFGRENYGILSGFGRETFSILLRDSILLFTNPSFRQVARSEPRKYFKRFVFKEARRLLPELKPQDIVESEHVGVRPQLIHWPSKQLVMDFIVINEKNSLHILNPISPAFTTSLAFAIDMADQLLGK</sequence>
<evidence type="ECO:0000256" key="4">
    <source>
        <dbReference type="ARBA" id="ARBA00023002"/>
    </source>
</evidence>
<dbReference type="Pfam" id="PF01266">
    <property type="entry name" value="DAO"/>
    <property type="match status" value="1"/>
</dbReference>
<evidence type="ECO:0000256" key="1">
    <source>
        <dbReference type="ARBA" id="ARBA00001974"/>
    </source>
</evidence>
<accession>X0ZUE7</accession>
<evidence type="ECO:0000256" key="2">
    <source>
        <dbReference type="ARBA" id="ARBA00022630"/>
    </source>
</evidence>
<keyword evidence="3" id="KW-0274">FAD</keyword>
<name>X0ZUE7_9ZZZZ</name>
<feature type="domain" description="FAD dependent oxidoreductase" evidence="5">
    <location>
        <begin position="5"/>
        <end position="204"/>
    </location>
</feature>
<evidence type="ECO:0000313" key="6">
    <source>
        <dbReference type="EMBL" id="GAG51791.1"/>
    </source>
</evidence>
<dbReference type="PANTHER" id="PTHR43104">
    <property type="entry name" value="L-2-HYDROXYGLUTARATE DEHYDROGENASE, MITOCHONDRIAL"/>
    <property type="match status" value="1"/>
</dbReference>
<evidence type="ECO:0000259" key="5">
    <source>
        <dbReference type="Pfam" id="PF01266"/>
    </source>
</evidence>
<organism evidence="6">
    <name type="scientific">marine sediment metagenome</name>
    <dbReference type="NCBI Taxonomy" id="412755"/>
    <lineage>
        <taxon>unclassified sequences</taxon>
        <taxon>metagenomes</taxon>
        <taxon>ecological metagenomes</taxon>
    </lineage>
</organism>
<comment type="caution">
    <text evidence="6">The sequence shown here is derived from an EMBL/GenBank/DDBJ whole genome shotgun (WGS) entry which is preliminary data.</text>
</comment>
<reference evidence="6" key="1">
    <citation type="journal article" date="2014" name="Front. Microbiol.">
        <title>High frequency of phylogenetically diverse reductive dehalogenase-homologous genes in deep subseafloor sedimentary metagenomes.</title>
        <authorList>
            <person name="Kawai M."/>
            <person name="Futagami T."/>
            <person name="Toyoda A."/>
            <person name="Takaki Y."/>
            <person name="Nishi S."/>
            <person name="Hori S."/>
            <person name="Arai W."/>
            <person name="Tsubouchi T."/>
            <person name="Morono Y."/>
            <person name="Uchiyama I."/>
            <person name="Ito T."/>
            <person name="Fujiyama A."/>
            <person name="Inagaki F."/>
            <person name="Takami H."/>
        </authorList>
    </citation>
    <scope>NUCLEOTIDE SEQUENCE</scope>
    <source>
        <strain evidence="6">Expedition CK06-06</strain>
    </source>
</reference>